<dbReference type="RefSeq" id="WP_184932193.1">
    <property type="nucleotide sequence ID" value="NZ_JACHJY010000009.1"/>
</dbReference>
<evidence type="ECO:0008006" key="3">
    <source>
        <dbReference type="Google" id="ProtNLM"/>
    </source>
</evidence>
<dbReference type="Proteomes" id="UP000582643">
    <property type="component" value="Unassembled WGS sequence"/>
</dbReference>
<comment type="caution">
    <text evidence="1">The sequence shown here is derived from an EMBL/GenBank/DDBJ whole genome shotgun (WGS) entry which is preliminary data.</text>
</comment>
<dbReference type="SUPFAM" id="SSF55979">
    <property type="entry name" value="DNA clamp"/>
    <property type="match status" value="1"/>
</dbReference>
<evidence type="ECO:0000313" key="2">
    <source>
        <dbReference type="Proteomes" id="UP000582643"/>
    </source>
</evidence>
<evidence type="ECO:0000313" key="1">
    <source>
        <dbReference type="EMBL" id="MBB4984963.1"/>
    </source>
</evidence>
<proteinExistence type="predicted"/>
<reference evidence="1 2" key="1">
    <citation type="submission" date="2020-08" db="EMBL/GenBank/DDBJ databases">
        <title>Genomic Encyclopedia of Type Strains, Phase III (KMG-III): the genomes of soil and plant-associated and newly described type strains.</title>
        <authorList>
            <person name="Whitman W."/>
        </authorList>
    </citation>
    <scope>NUCLEOTIDE SEQUENCE [LARGE SCALE GENOMIC DNA]</scope>
    <source>
        <strain evidence="1 2">SFB5A</strain>
    </source>
</reference>
<protein>
    <recommendedName>
        <fullName evidence="3">DNA polymerase III beta sliding clamp central domain-containing protein</fullName>
    </recommendedName>
</protein>
<name>A0A7W7XF99_9ACTN</name>
<sequence length="391" mass="43014">MSITINAHQLGLLIDKTIAHIGDETIKPLHGIRLDADGRYLYTVASDRYTLAAARYQLNHGDTAQEPWACTIPGTSLTALREWIRGHKGAVDIAIEPRKDAVAFDSTQASFSIAVDRGLEFPDWRGILRTLTEHAADETPFPAFDSTKLAKFGSAEGYFRLRVTTDEAAALLIAEDFIGAVMPARFSGLGPISVETFDKARDLWQWTLAAGGKGIDMETSMPEAEPPAYEAPKTVREAGGGLLQEVLNSTDDLHAADYHADRDLWDANIRIGCAAWIAYRYLDALNQADPRLARQTVADVAEQLDSGEIGEWAWDAAESAGFDPQQWQNEHTEAVTALRQKRAPEWAERLAMGLNVAKNAGIGFRVDDNPHVVYDEQAEQWTAVKPETAKV</sequence>
<accession>A0A7W7XF99</accession>
<gene>
    <name evidence="1" type="ORF">GGE06_005913</name>
</gene>
<dbReference type="AlphaFoldDB" id="A0A7W7XF99"/>
<organism evidence="1 2">
    <name type="scientific">Streptomyces nymphaeiformis</name>
    <dbReference type="NCBI Taxonomy" id="2663842"/>
    <lineage>
        <taxon>Bacteria</taxon>
        <taxon>Bacillati</taxon>
        <taxon>Actinomycetota</taxon>
        <taxon>Actinomycetes</taxon>
        <taxon>Kitasatosporales</taxon>
        <taxon>Streptomycetaceae</taxon>
        <taxon>Streptomyces</taxon>
    </lineage>
</organism>
<dbReference type="EMBL" id="JACHJY010000009">
    <property type="protein sequence ID" value="MBB4984963.1"/>
    <property type="molecule type" value="Genomic_DNA"/>
</dbReference>
<dbReference type="Gene3D" id="3.10.150.10">
    <property type="entry name" value="DNA Polymerase III, subunit A, domain 2"/>
    <property type="match status" value="1"/>
</dbReference>
<dbReference type="InterPro" id="IPR046938">
    <property type="entry name" value="DNA_clamp_sf"/>
</dbReference>
<keyword evidence="2" id="KW-1185">Reference proteome</keyword>